<dbReference type="OrthoDB" id="5966500at2759"/>
<dbReference type="SUPFAM" id="SSF56112">
    <property type="entry name" value="Protein kinase-like (PK-like)"/>
    <property type="match status" value="1"/>
</dbReference>
<accession>A0A165EQW2</accession>
<sequence>MSHAVPPCIRCAVQNLQCDEGKPTCGACQGSSDVCSYDWDLTKSYIFDAFPKQCNYNDRIQPFPEMSNWVGGRFGSMHRVKLKEGGCVALKALFHNQPQVGATAYLISLREAWIWFNVRHPNIVPFLGIADFRYITYSGLEQVCLISTWMEEGNIMQYLIRHPKADRIGFLLNAVDALQFLHSCTPPIIHGALKGSNILIDVRSGHPRALLTDFGHERARINYGAEYELQSPFPPSLAYRWAAFEHCCPSKFGFTEWEETYTVASDVFELMRTCLEVLSERMPYYNVRRDQDAIIKSIRLINPQRPPDCHPALDDNMWLFLERAWSLVLTDRPDLSEVRVFLQRYQPLDREVFADRPS</sequence>
<proteinExistence type="predicted"/>
<dbReference type="SMART" id="SM00066">
    <property type="entry name" value="GAL4"/>
    <property type="match status" value="1"/>
</dbReference>
<dbReference type="PANTHER" id="PTHR44329:SF214">
    <property type="entry name" value="PROTEIN KINASE DOMAIN-CONTAINING PROTEIN"/>
    <property type="match status" value="1"/>
</dbReference>
<dbReference type="AlphaFoldDB" id="A0A165EQW2"/>
<dbReference type="PROSITE" id="PS50011">
    <property type="entry name" value="PROTEIN_KINASE_DOM"/>
    <property type="match status" value="1"/>
</dbReference>
<dbReference type="Proteomes" id="UP000076842">
    <property type="component" value="Unassembled WGS sequence"/>
</dbReference>
<dbReference type="Pfam" id="PF07714">
    <property type="entry name" value="PK_Tyr_Ser-Thr"/>
    <property type="match status" value="1"/>
</dbReference>
<evidence type="ECO:0000259" key="1">
    <source>
        <dbReference type="PROSITE" id="PS50011"/>
    </source>
</evidence>
<protein>
    <submittedName>
        <fullName evidence="2">Kinase-like protein</fullName>
    </submittedName>
</protein>
<dbReference type="InterPro" id="IPR001245">
    <property type="entry name" value="Ser-Thr/Tyr_kinase_cat_dom"/>
</dbReference>
<reference evidence="2 3" key="1">
    <citation type="journal article" date="2016" name="Mol. Biol. Evol.">
        <title>Comparative Genomics of Early-Diverging Mushroom-Forming Fungi Provides Insights into the Origins of Lignocellulose Decay Capabilities.</title>
        <authorList>
            <person name="Nagy L.G."/>
            <person name="Riley R."/>
            <person name="Tritt A."/>
            <person name="Adam C."/>
            <person name="Daum C."/>
            <person name="Floudas D."/>
            <person name="Sun H."/>
            <person name="Yadav J.S."/>
            <person name="Pangilinan J."/>
            <person name="Larsson K.H."/>
            <person name="Matsuura K."/>
            <person name="Barry K."/>
            <person name="Labutti K."/>
            <person name="Kuo R."/>
            <person name="Ohm R.A."/>
            <person name="Bhattacharya S.S."/>
            <person name="Shirouzu T."/>
            <person name="Yoshinaga Y."/>
            <person name="Martin F.M."/>
            <person name="Grigoriev I.V."/>
            <person name="Hibbett D.S."/>
        </authorList>
    </citation>
    <scope>NUCLEOTIDE SEQUENCE [LARGE SCALE GENOMIC DNA]</scope>
    <source>
        <strain evidence="2 3">HHB12733</strain>
    </source>
</reference>
<dbReference type="SUPFAM" id="SSF57701">
    <property type="entry name" value="Zn2/Cys6 DNA-binding domain"/>
    <property type="match status" value="1"/>
</dbReference>
<dbReference type="Gene3D" id="1.10.510.10">
    <property type="entry name" value="Transferase(Phosphotransferase) domain 1"/>
    <property type="match status" value="1"/>
</dbReference>
<evidence type="ECO:0000313" key="2">
    <source>
        <dbReference type="EMBL" id="KZT55354.1"/>
    </source>
</evidence>
<evidence type="ECO:0000313" key="3">
    <source>
        <dbReference type="Proteomes" id="UP000076842"/>
    </source>
</evidence>
<keyword evidence="3" id="KW-1185">Reference proteome</keyword>
<dbReference type="GO" id="GO:0000981">
    <property type="term" value="F:DNA-binding transcription factor activity, RNA polymerase II-specific"/>
    <property type="evidence" value="ECO:0007669"/>
    <property type="project" value="InterPro"/>
</dbReference>
<dbReference type="GO" id="GO:0004674">
    <property type="term" value="F:protein serine/threonine kinase activity"/>
    <property type="evidence" value="ECO:0007669"/>
    <property type="project" value="TreeGrafter"/>
</dbReference>
<dbReference type="GO" id="GO:0005524">
    <property type="term" value="F:ATP binding"/>
    <property type="evidence" value="ECO:0007669"/>
    <property type="project" value="InterPro"/>
</dbReference>
<feature type="domain" description="Protein kinase" evidence="1">
    <location>
        <begin position="63"/>
        <end position="342"/>
    </location>
</feature>
<keyword evidence="2" id="KW-0418">Kinase</keyword>
<dbReference type="InParanoid" id="A0A165EQW2"/>
<name>A0A165EQW2_9BASI</name>
<dbReference type="GO" id="GO:0008270">
    <property type="term" value="F:zinc ion binding"/>
    <property type="evidence" value="ECO:0007669"/>
    <property type="project" value="InterPro"/>
</dbReference>
<dbReference type="InterPro" id="IPR000719">
    <property type="entry name" value="Prot_kinase_dom"/>
</dbReference>
<dbReference type="InterPro" id="IPR051681">
    <property type="entry name" value="Ser/Thr_Kinases-Pseudokinases"/>
</dbReference>
<dbReference type="EMBL" id="KV423996">
    <property type="protein sequence ID" value="KZT55354.1"/>
    <property type="molecule type" value="Genomic_DNA"/>
</dbReference>
<gene>
    <name evidence="2" type="ORF">CALCODRAFT_498695</name>
</gene>
<dbReference type="STRING" id="1353952.A0A165EQW2"/>
<dbReference type="InterPro" id="IPR001138">
    <property type="entry name" value="Zn2Cys6_DnaBD"/>
</dbReference>
<dbReference type="Pfam" id="PF00172">
    <property type="entry name" value="Zn_clus"/>
    <property type="match status" value="1"/>
</dbReference>
<dbReference type="InterPro" id="IPR036864">
    <property type="entry name" value="Zn2-C6_fun-type_DNA-bd_sf"/>
</dbReference>
<dbReference type="PANTHER" id="PTHR44329">
    <property type="entry name" value="SERINE/THREONINE-PROTEIN KINASE TNNI3K-RELATED"/>
    <property type="match status" value="1"/>
</dbReference>
<dbReference type="CDD" id="cd00067">
    <property type="entry name" value="GAL4"/>
    <property type="match status" value="1"/>
</dbReference>
<dbReference type="InterPro" id="IPR011009">
    <property type="entry name" value="Kinase-like_dom_sf"/>
</dbReference>
<keyword evidence="2" id="KW-0808">Transferase</keyword>
<organism evidence="2 3">
    <name type="scientific">Calocera cornea HHB12733</name>
    <dbReference type="NCBI Taxonomy" id="1353952"/>
    <lineage>
        <taxon>Eukaryota</taxon>
        <taxon>Fungi</taxon>
        <taxon>Dikarya</taxon>
        <taxon>Basidiomycota</taxon>
        <taxon>Agaricomycotina</taxon>
        <taxon>Dacrymycetes</taxon>
        <taxon>Dacrymycetales</taxon>
        <taxon>Dacrymycetaceae</taxon>
        <taxon>Calocera</taxon>
    </lineage>
</organism>